<gene>
    <name evidence="3" type="ORF">Ga0074812_1301</name>
</gene>
<sequence length="222" mass="23533">QNYTYDGLDRLATRNSAPFTYAGLEKEPATDYSSSFSRDPDGDLVAVGSSAGNWATLTDTHGDLVAAFTTAGALTDSRSYDPFGDPVVAGNPAVHVGFQGSWTDPDTDRVSAQARWYTPGTGTFASRDTASLPISGTAAANRYTSFEIHVYRGGPEVGMYGSNGFFNKYGLKATAADSPEQVNNRLKGIAVDWVRKIGQIASGVDIAGDAWKRPMIGSDPCP</sequence>
<dbReference type="InterPro" id="IPR022385">
    <property type="entry name" value="Rhs_assc_core"/>
</dbReference>
<dbReference type="Pfam" id="PF25023">
    <property type="entry name" value="TEN_YD-shell"/>
    <property type="match status" value="1"/>
</dbReference>
<dbReference type="AlphaFoldDB" id="A0A0S4QVH5"/>
<dbReference type="EMBL" id="FAOZ01000030">
    <property type="protein sequence ID" value="CUU59621.1"/>
    <property type="molecule type" value="Genomic_DNA"/>
</dbReference>
<dbReference type="Proteomes" id="UP000198802">
    <property type="component" value="Unassembled WGS sequence"/>
</dbReference>
<dbReference type="InterPro" id="IPR056823">
    <property type="entry name" value="TEN-like_YD-shell"/>
</dbReference>
<evidence type="ECO:0000313" key="3">
    <source>
        <dbReference type="EMBL" id="CUU59621.1"/>
    </source>
</evidence>
<keyword evidence="1" id="KW-0677">Repeat</keyword>
<feature type="domain" description="Teneurin-like YD-shell" evidence="2">
    <location>
        <begin position="3"/>
        <end position="152"/>
    </location>
</feature>
<organism evidence="3 4">
    <name type="scientific">Parafrankia irregularis</name>
    <dbReference type="NCBI Taxonomy" id="795642"/>
    <lineage>
        <taxon>Bacteria</taxon>
        <taxon>Bacillati</taxon>
        <taxon>Actinomycetota</taxon>
        <taxon>Actinomycetes</taxon>
        <taxon>Frankiales</taxon>
        <taxon>Frankiaceae</taxon>
        <taxon>Parafrankia</taxon>
    </lineage>
</organism>
<evidence type="ECO:0000313" key="4">
    <source>
        <dbReference type="Proteomes" id="UP000198802"/>
    </source>
</evidence>
<protein>
    <submittedName>
        <fullName evidence="3">RHS repeat-associated core domain-containing protein</fullName>
    </submittedName>
</protein>
<dbReference type="NCBIfam" id="TIGR03696">
    <property type="entry name" value="Rhs_assc_core"/>
    <property type="match status" value="1"/>
</dbReference>
<feature type="non-terminal residue" evidence="3">
    <location>
        <position position="1"/>
    </location>
</feature>
<dbReference type="RefSeq" id="WP_242666485.1">
    <property type="nucleotide sequence ID" value="NZ_FAOZ01000030.1"/>
</dbReference>
<evidence type="ECO:0000256" key="1">
    <source>
        <dbReference type="ARBA" id="ARBA00022737"/>
    </source>
</evidence>
<reference evidence="4" key="1">
    <citation type="submission" date="2015-11" db="EMBL/GenBank/DDBJ databases">
        <authorList>
            <person name="Varghese N."/>
        </authorList>
    </citation>
    <scope>NUCLEOTIDE SEQUENCE [LARGE SCALE GENOMIC DNA]</scope>
    <source>
        <strain evidence="4">DSM 45899</strain>
    </source>
</reference>
<proteinExistence type="predicted"/>
<keyword evidence="4" id="KW-1185">Reference proteome</keyword>
<evidence type="ECO:0000259" key="2">
    <source>
        <dbReference type="Pfam" id="PF25023"/>
    </source>
</evidence>
<dbReference type="Gene3D" id="2.180.10.10">
    <property type="entry name" value="RHS repeat-associated core"/>
    <property type="match status" value="1"/>
</dbReference>
<accession>A0A0S4QVH5</accession>
<name>A0A0S4QVH5_9ACTN</name>